<proteinExistence type="predicted"/>
<dbReference type="Proteomes" id="UP000824107">
    <property type="component" value="Unassembled WGS sequence"/>
</dbReference>
<protein>
    <submittedName>
        <fullName evidence="1">Uncharacterized protein</fullName>
    </submittedName>
</protein>
<dbReference type="EMBL" id="DVNC01000050">
    <property type="protein sequence ID" value="HIU53850.1"/>
    <property type="molecule type" value="Genomic_DNA"/>
</dbReference>
<dbReference type="AlphaFoldDB" id="A0A9D1M567"/>
<comment type="caution">
    <text evidence="1">The sequence shown here is derived from an EMBL/GenBank/DDBJ whole genome shotgun (WGS) entry which is preliminary data.</text>
</comment>
<name>A0A9D1M567_9PROT</name>
<organism evidence="1 2">
    <name type="scientific">Candidatus Scatocola faecipullorum</name>
    <dbReference type="NCBI Taxonomy" id="2840917"/>
    <lineage>
        <taxon>Bacteria</taxon>
        <taxon>Pseudomonadati</taxon>
        <taxon>Pseudomonadota</taxon>
        <taxon>Alphaproteobacteria</taxon>
        <taxon>Rhodospirillales</taxon>
        <taxon>Rhodospirillaceae</taxon>
        <taxon>Rhodospirillaceae incertae sedis</taxon>
        <taxon>Candidatus Scatocola</taxon>
    </lineage>
</organism>
<sequence>MQADLSHFIIEDKQNLGWRFHWLRAEQQEPIDICAQKLNVSVDVIDKIESGQFDSPQVNLDILIRYLALYGEKFRLSLGDD</sequence>
<dbReference type="SUPFAM" id="SSF47413">
    <property type="entry name" value="lambda repressor-like DNA-binding domains"/>
    <property type="match status" value="1"/>
</dbReference>
<reference evidence="1" key="2">
    <citation type="journal article" date="2021" name="PeerJ">
        <title>Extensive microbial diversity within the chicken gut microbiome revealed by metagenomics and culture.</title>
        <authorList>
            <person name="Gilroy R."/>
            <person name="Ravi A."/>
            <person name="Getino M."/>
            <person name="Pursley I."/>
            <person name="Horton D.L."/>
            <person name="Alikhan N.F."/>
            <person name="Baker D."/>
            <person name="Gharbi K."/>
            <person name="Hall N."/>
            <person name="Watson M."/>
            <person name="Adriaenssens E.M."/>
            <person name="Foster-Nyarko E."/>
            <person name="Jarju S."/>
            <person name="Secka A."/>
            <person name="Antonio M."/>
            <person name="Oren A."/>
            <person name="Chaudhuri R.R."/>
            <person name="La Ragione R."/>
            <person name="Hildebrand F."/>
            <person name="Pallen M.J."/>
        </authorList>
    </citation>
    <scope>NUCLEOTIDE SEQUENCE</scope>
    <source>
        <strain evidence="1">ChiW3-316</strain>
    </source>
</reference>
<reference evidence="1" key="1">
    <citation type="submission" date="2020-10" db="EMBL/GenBank/DDBJ databases">
        <authorList>
            <person name="Gilroy R."/>
        </authorList>
    </citation>
    <scope>NUCLEOTIDE SEQUENCE</scope>
    <source>
        <strain evidence="1">ChiW3-316</strain>
    </source>
</reference>
<evidence type="ECO:0000313" key="1">
    <source>
        <dbReference type="EMBL" id="HIU53850.1"/>
    </source>
</evidence>
<dbReference type="GO" id="GO:0003677">
    <property type="term" value="F:DNA binding"/>
    <property type="evidence" value="ECO:0007669"/>
    <property type="project" value="InterPro"/>
</dbReference>
<evidence type="ECO:0000313" key="2">
    <source>
        <dbReference type="Proteomes" id="UP000824107"/>
    </source>
</evidence>
<accession>A0A9D1M567</accession>
<gene>
    <name evidence="1" type="ORF">IAD20_07195</name>
</gene>
<dbReference type="InterPro" id="IPR010982">
    <property type="entry name" value="Lambda_DNA-bd_dom_sf"/>
</dbReference>